<keyword evidence="2" id="KW-1185">Reference proteome</keyword>
<dbReference type="EMBL" id="QJKJ01001259">
    <property type="protein sequence ID" value="RDY08520.1"/>
    <property type="molecule type" value="Genomic_DNA"/>
</dbReference>
<organism evidence="1 2">
    <name type="scientific">Mucuna pruriens</name>
    <name type="common">Velvet bean</name>
    <name type="synonym">Dolichos pruriens</name>
    <dbReference type="NCBI Taxonomy" id="157652"/>
    <lineage>
        <taxon>Eukaryota</taxon>
        <taxon>Viridiplantae</taxon>
        <taxon>Streptophyta</taxon>
        <taxon>Embryophyta</taxon>
        <taxon>Tracheophyta</taxon>
        <taxon>Spermatophyta</taxon>
        <taxon>Magnoliopsida</taxon>
        <taxon>eudicotyledons</taxon>
        <taxon>Gunneridae</taxon>
        <taxon>Pentapetalae</taxon>
        <taxon>rosids</taxon>
        <taxon>fabids</taxon>
        <taxon>Fabales</taxon>
        <taxon>Fabaceae</taxon>
        <taxon>Papilionoideae</taxon>
        <taxon>50 kb inversion clade</taxon>
        <taxon>NPAAA clade</taxon>
        <taxon>indigoferoid/millettioid clade</taxon>
        <taxon>Phaseoleae</taxon>
        <taxon>Mucuna</taxon>
    </lineage>
</organism>
<gene>
    <name evidence="1" type="ORF">CR513_07242</name>
</gene>
<proteinExistence type="predicted"/>
<dbReference type="STRING" id="157652.A0A371I0E7"/>
<name>A0A371I0E7_MUCPR</name>
<dbReference type="AlphaFoldDB" id="A0A371I0E7"/>
<sequence length="187" mass="21096">MVMTSLQKRSGKIYTNTKPSQIQNTLHFVSRSSLFSFSLLSLFSQNLVALIAHTRSESRSMAQCEFESNLDLEEKSWHLLALLLRIGHAVYPQRLAVQCRLFAATPDFVCHVSTLPGSPLSVTDNGLVTPSVSAVFALGRFFSLRFSPEPQTHRSRKRKLLFDSDQDGREHKRLAISNGVREISFQE</sequence>
<comment type="caution">
    <text evidence="1">The sequence shown here is derived from an EMBL/GenBank/DDBJ whole genome shotgun (WGS) entry which is preliminary data.</text>
</comment>
<feature type="non-terminal residue" evidence="1">
    <location>
        <position position="1"/>
    </location>
</feature>
<evidence type="ECO:0000313" key="2">
    <source>
        <dbReference type="Proteomes" id="UP000257109"/>
    </source>
</evidence>
<protein>
    <submittedName>
        <fullName evidence="1">Uncharacterized protein</fullName>
    </submittedName>
</protein>
<reference evidence="1" key="1">
    <citation type="submission" date="2018-05" db="EMBL/GenBank/DDBJ databases">
        <title>Draft genome of Mucuna pruriens seed.</title>
        <authorList>
            <person name="Nnadi N.E."/>
            <person name="Vos R."/>
            <person name="Hasami M.H."/>
            <person name="Devisetty U.K."/>
            <person name="Aguiy J.C."/>
        </authorList>
    </citation>
    <scope>NUCLEOTIDE SEQUENCE [LARGE SCALE GENOMIC DNA]</scope>
    <source>
        <strain evidence="1">JCA_2017</strain>
    </source>
</reference>
<evidence type="ECO:0000313" key="1">
    <source>
        <dbReference type="EMBL" id="RDY08520.1"/>
    </source>
</evidence>
<dbReference type="OrthoDB" id="10020333at2759"/>
<accession>A0A371I0E7</accession>
<dbReference type="Proteomes" id="UP000257109">
    <property type="component" value="Unassembled WGS sequence"/>
</dbReference>